<evidence type="ECO:0000313" key="1">
    <source>
        <dbReference type="EMBL" id="EOO70138.1"/>
    </source>
</evidence>
<sequence>MIGMPHYIVPVQVHPKAIDALMKEAEIKILSLTPIMQKDDNTIISSEIAIQLKDNLYLNVSVARSEMKFEDEVEHLQVIVERNVPNITDGNPENILVFEKFLRIRGNVQCELLVEEEKYTDLSSKKVLYTSECGTGILLKNDEETVLITCNEFCTILVTKDQEIINDILNKRYNFTRLKG</sequence>
<accession>A0A9W5Q971</accession>
<protein>
    <submittedName>
        <fullName evidence="1">Uncharacterized protein</fullName>
    </submittedName>
</protein>
<proteinExistence type="predicted"/>
<organism evidence="1 2">
    <name type="scientific">Bacillus cereus VD196</name>
    <dbReference type="NCBI Taxonomy" id="1053243"/>
    <lineage>
        <taxon>Bacteria</taxon>
        <taxon>Bacillati</taxon>
        <taxon>Bacillota</taxon>
        <taxon>Bacilli</taxon>
        <taxon>Bacillales</taxon>
        <taxon>Bacillaceae</taxon>
        <taxon>Bacillus</taxon>
        <taxon>Bacillus cereus group</taxon>
    </lineage>
</organism>
<dbReference type="Proteomes" id="UP000014023">
    <property type="component" value="Unassembled WGS sequence"/>
</dbReference>
<name>A0A9W5Q971_BACCE</name>
<dbReference type="AlphaFoldDB" id="A0A9W5Q971"/>
<dbReference type="EMBL" id="AHFL01000002">
    <property type="protein sequence ID" value="EOO70138.1"/>
    <property type="molecule type" value="Genomic_DNA"/>
</dbReference>
<comment type="caution">
    <text evidence="1">The sequence shown here is derived from an EMBL/GenBank/DDBJ whole genome shotgun (WGS) entry which is preliminary data.</text>
</comment>
<reference evidence="1 2" key="1">
    <citation type="submission" date="2012-12" db="EMBL/GenBank/DDBJ databases">
        <title>The Genome Sequence of Bacillus cereus VD196.</title>
        <authorList>
            <consortium name="The Broad Institute Genome Sequencing Platform"/>
            <consortium name="The Broad Institute Genome Sequencing Center for Infectious Disease"/>
            <person name="Feldgarden M."/>
            <person name="Van der Auwera G.A."/>
            <person name="Mahillon J."/>
            <person name="Duprez V."/>
            <person name="Timmery S."/>
            <person name="Mattelet C."/>
            <person name="Dierick K."/>
            <person name="Sun M."/>
            <person name="Yu Z."/>
            <person name="Zhu L."/>
            <person name="Hu X."/>
            <person name="Shank E.B."/>
            <person name="Swiecicka I."/>
            <person name="Hansen B.M."/>
            <person name="Andrup L."/>
            <person name="Walker B."/>
            <person name="Young S.K."/>
            <person name="Zeng Q."/>
            <person name="Gargeya S."/>
            <person name="Fitzgerald M."/>
            <person name="Haas B."/>
            <person name="Abouelleil A."/>
            <person name="Alvarado L."/>
            <person name="Arachchi H.M."/>
            <person name="Berlin A.M."/>
            <person name="Chapman S.B."/>
            <person name="Dewar J."/>
            <person name="Goldberg J."/>
            <person name="Griggs A."/>
            <person name="Gujja S."/>
            <person name="Hansen M."/>
            <person name="Howarth C."/>
            <person name="Imamovic A."/>
            <person name="Larimer J."/>
            <person name="McCowan C."/>
            <person name="Murphy C."/>
            <person name="Neiman D."/>
            <person name="Pearson M."/>
            <person name="Priest M."/>
            <person name="Roberts A."/>
            <person name="Saif S."/>
            <person name="Shea T."/>
            <person name="Sisk P."/>
            <person name="Sykes S."/>
            <person name="Wortman J."/>
            <person name="Nusbaum C."/>
            <person name="Birren B."/>
        </authorList>
    </citation>
    <scope>NUCLEOTIDE SEQUENCE [LARGE SCALE GENOMIC DNA]</scope>
    <source>
        <strain evidence="1 2">VD196</strain>
    </source>
</reference>
<gene>
    <name evidence="1" type="ORF">IKE_00152</name>
</gene>
<evidence type="ECO:0000313" key="2">
    <source>
        <dbReference type="Proteomes" id="UP000014023"/>
    </source>
</evidence>